<proteinExistence type="predicted"/>
<keyword evidence="2" id="KW-1185">Reference proteome</keyword>
<dbReference type="GO" id="GO:0016757">
    <property type="term" value="F:glycosyltransferase activity"/>
    <property type="evidence" value="ECO:0007669"/>
    <property type="project" value="UniProtKB-KW"/>
</dbReference>
<protein>
    <submittedName>
        <fullName evidence="1">Glycosyltransferase</fullName>
        <ecNumber evidence="1">2.4.-.-</ecNumber>
    </submittedName>
</protein>
<keyword evidence="1" id="KW-0328">Glycosyltransferase</keyword>
<organism evidence="1 2">
    <name type="scientific">Pontiella agarivorans</name>
    <dbReference type="NCBI Taxonomy" id="3038953"/>
    <lineage>
        <taxon>Bacteria</taxon>
        <taxon>Pseudomonadati</taxon>
        <taxon>Kiritimatiellota</taxon>
        <taxon>Kiritimatiellia</taxon>
        <taxon>Kiritimatiellales</taxon>
        <taxon>Pontiellaceae</taxon>
        <taxon>Pontiella</taxon>
    </lineage>
</organism>
<dbReference type="InterPro" id="IPR029044">
    <property type="entry name" value="Nucleotide-diphossugar_trans"/>
</dbReference>
<evidence type="ECO:0000313" key="2">
    <source>
        <dbReference type="Proteomes" id="UP001290861"/>
    </source>
</evidence>
<dbReference type="CDD" id="cd00761">
    <property type="entry name" value="Glyco_tranf_GTA_type"/>
    <property type="match status" value="1"/>
</dbReference>
<dbReference type="Gene3D" id="3.90.550.10">
    <property type="entry name" value="Spore Coat Polysaccharide Biosynthesis Protein SpsA, Chain A"/>
    <property type="match status" value="1"/>
</dbReference>
<dbReference type="SUPFAM" id="SSF53448">
    <property type="entry name" value="Nucleotide-diphospho-sugar transferases"/>
    <property type="match status" value="1"/>
</dbReference>
<gene>
    <name evidence="1" type="ORF">P9H32_14430</name>
</gene>
<dbReference type="Proteomes" id="UP001290861">
    <property type="component" value="Unassembled WGS sequence"/>
</dbReference>
<dbReference type="RefSeq" id="WP_322609605.1">
    <property type="nucleotide sequence ID" value="NZ_JARVCO010000012.1"/>
</dbReference>
<name>A0ABU5N086_9BACT</name>
<dbReference type="EC" id="2.4.-.-" evidence="1"/>
<accession>A0ABU5N086</accession>
<keyword evidence="1" id="KW-0808">Transferase</keyword>
<comment type="caution">
    <text evidence="1">The sequence shown here is derived from an EMBL/GenBank/DDBJ whole genome shotgun (WGS) entry which is preliminary data.</text>
</comment>
<sequence length="325" mass="37438">MTAQPVHPVDCAPVLISVYDRKAHLQRCIEALSKNREAARTTLYIVSDGAKEEHHKPAIDATREYIRTIDGFKAVKMRFRDKNWGMRASALDAINWVMSENDRMIRMEDDIICSPYYLDFMNRALSTFEHDPRIFGICAHTHPRFTPPESYPHDIHLWQSFSTWGFAIWKNRWTAFLADSETDHLQLKDPRQWKKFRSNRPILGTQARYTRGNLHLDARLNLHVFLTGRYAVFPNRTLTVNSGFDGSGTHCGTGITYARQTLNPHPVNLPAHIEPSKKIQHRLYNTHFSLLNHGVGSVLRKLGIFDPLFNAYKQITGTNRTAAEK</sequence>
<evidence type="ECO:0000313" key="1">
    <source>
        <dbReference type="EMBL" id="MDZ8119823.1"/>
    </source>
</evidence>
<dbReference type="EMBL" id="JARVCO010000012">
    <property type="protein sequence ID" value="MDZ8119823.1"/>
    <property type="molecule type" value="Genomic_DNA"/>
</dbReference>
<reference evidence="1 2" key="1">
    <citation type="journal article" date="2024" name="Appl. Environ. Microbiol.">
        <title>Pontiella agarivorans sp. nov., a novel marine anaerobic bacterium capable of degrading macroalgal polysaccharides and fixing nitrogen.</title>
        <authorList>
            <person name="Liu N."/>
            <person name="Kivenson V."/>
            <person name="Peng X."/>
            <person name="Cui Z."/>
            <person name="Lankiewicz T.S."/>
            <person name="Gosselin K.M."/>
            <person name="English C.J."/>
            <person name="Blair E.M."/>
            <person name="O'Malley M.A."/>
            <person name="Valentine D.L."/>
        </authorList>
    </citation>
    <scope>NUCLEOTIDE SEQUENCE [LARGE SCALE GENOMIC DNA]</scope>
    <source>
        <strain evidence="1 2">NLcol2</strain>
    </source>
</reference>